<sequence length="170" mass="20168">MSNRGINNYLAGYFNGHTYFTFIRLLCTFPGITASVLLYLYVTIVYPAATEARHLTWSTKDLRYLKSEKITLKEKCERRNMSTRTGNYVRDLMCSPTERWYLKEKRAIRTTVVANDLGLKEWSSRGRKLRSEYRERRQWEKRNPDHPSIMKSNNASPRPVYDKEKGWTIK</sequence>
<organism evidence="3 4">
    <name type="scientific">Acaryochloris thomasi RCC1774</name>
    <dbReference type="NCBI Taxonomy" id="1764569"/>
    <lineage>
        <taxon>Bacteria</taxon>
        <taxon>Bacillati</taxon>
        <taxon>Cyanobacteriota</taxon>
        <taxon>Cyanophyceae</taxon>
        <taxon>Acaryochloridales</taxon>
        <taxon>Acaryochloridaceae</taxon>
        <taxon>Acaryochloris</taxon>
        <taxon>Acaryochloris thomasi</taxon>
    </lineage>
</organism>
<feature type="transmembrane region" description="Helical" evidence="2">
    <location>
        <begin position="21"/>
        <end position="42"/>
    </location>
</feature>
<dbReference type="EMBL" id="PQWO01000046">
    <property type="protein sequence ID" value="PZD70278.1"/>
    <property type="molecule type" value="Genomic_DNA"/>
</dbReference>
<feature type="compositionally biased region" description="Basic and acidic residues" evidence="1">
    <location>
        <begin position="133"/>
        <end position="145"/>
    </location>
</feature>
<gene>
    <name evidence="3" type="ORF">C1752_14783</name>
</gene>
<comment type="caution">
    <text evidence="3">The sequence shown here is derived from an EMBL/GenBank/DDBJ whole genome shotgun (WGS) entry which is preliminary data.</text>
</comment>
<name>A0A2W1J7T0_9CYAN</name>
<evidence type="ECO:0000313" key="4">
    <source>
        <dbReference type="Proteomes" id="UP000248857"/>
    </source>
</evidence>
<evidence type="ECO:0000256" key="2">
    <source>
        <dbReference type="SAM" id="Phobius"/>
    </source>
</evidence>
<feature type="region of interest" description="Disordered" evidence="1">
    <location>
        <begin position="133"/>
        <end position="170"/>
    </location>
</feature>
<keyword evidence="2" id="KW-0812">Transmembrane</keyword>
<proteinExistence type="predicted"/>
<reference evidence="3 4" key="1">
    <citation type="journal article" date="2018" name="Sci. Rep.">
        <title>A novel species of the marine cyanobacterium Acaryochloris with a unique pigment content and lifestyle.</title>
        <authorList>
            <person name="Partensky F."/>
            <person name="Six C."/>
            <person name="Ratin M."/>
            <person name="Garczarek L."/>
            <person name="Vaulot D."/>
            <person name="Probert I."/>
            <person name="Calteau A."/>
            <person name="Gourvil P."/>
            <person name="Marie D."/>
            <person name="Grebert T."/>
            <person name="Bouchier C."/>
            <person name="Le Panse S."/>
            <person name="Gachenot M."/>
            <person name="Rodriguez F."/>
            <person name="Garrido J.L."/>
        </authorList>
    </citation>
    <scope>NUCLEOTIDE SEQUENCE [LARGE SCALE GENOMIC DNA]</scope>
    <source>
        <strain evidence="3 4">RCC1774</strain>
    </source>
</reference>
<keyword evidence="2" id="KW-1133">Transmembrane helix</keyword>
<dbReference type="AlphaFoldDB" id="A0A2W1J7T0"/>
<keyword evidence="4" id="KW-1185">Reference proteome</keyword>
<keyword evidence="2" id="KW-0472">Membrane</keyword>
<evidence type="ECO:0000313" key="3">
    <source>
        <dbReference type="EMBL" id="PZD70278.1"/>
    </source>
</evidence>
<dbReference type="Proteomes" id="UP000248857">
    <property type="component" value="Unassembled WGS sequence"/>
</dbReference>
<evidence type="ECO:0000256" key="1">
    <source>
        <dbReference type="SAM" id="MobiDB-lite"/>
    </source>
</evidence>
<protein>
    <submittedName>
        <fullName evidence="3">Uncharacterized protein</fullName>
    </submittedName>
</protein>
<feature type="compositionally biased region" description="Basic and acidic residues" evidence="1">
    <location>
        <begin position="160"/>
        <end position="170"/>
    </location>
</feature>
<accession>A0A2W1J7T0</accession>